<organism evidence="1 2">
    <name type="scientific">Propionispora vibrioides</name>
    <dbReference type="NCBI Taxonomy" id="112903"/>
    <lineage>
        <taxon>Bacteria</taxon>
        <taxon>Bacillati</taxon>
        <taxon>Bacillota</taxon>
        <taxon>Negativicutes</taxon>
        <taxon>Selenomonadales</taxon>
        <taxon>Sporomusaceae</taxon>
        <taxon>Propionispora</taxon>
    </lineage>
</organism>
<gene>
    <name evidence="1" type="ORF">SAMN04490178_12163</name>
</gene>
<proteinExistence type="predicted"/>
<reference evidence="1 2" key="1">
    <citation type="submission" date="2016-10" db="EMBL/GenBank/DDBJ databases">
        <authorList>
            <person name="de Groot N.N."/>
        </authorList>
    </citation>
    <scope>NUCLEOTIDE SEQUENCE [LARGE SCALE GENOMIC DNA]</scope>
    <source>
        <strain evidence="1 2">DSM 13305</strain>
    </source>
</reference>
<name>A0A1H8X9W6_9FIRM</name>
<dbReference type="AlphaFoldDB" id="A0A1H8X9W6"/>
<sequence length="68" mass="8543">MDKNMGRYYTLEMLEEFYRYQEPQLSEEEVQKKAKELKRALNTLEISWSRSNRRFYEHNQLQDFLKNF</sequence>
<evidence type="ECO:0000313" key="2">
    <source>
        <dbReference type="Proteomes" id="UP000198847"/>
    </source>
</evidence>
<keyword evidence="2" id="KW-1185">Reference proteome</keyword>
<dbReference type="STRING" id="112903.SAMN04490178_12163"/>
<protein>
    <submittedName>
        <fullName evidence="1">Uncharacterized protein</fullName>
    </submittedName>
</protein>
<accession>A0A1H8X9W6</accession>
<evidence type="ECO:0000313" key="1">
    <source>
        <dbReference type="EMBL" id="SEP36710.1"/>
    </source>
</evidence>
<dbReference type="Proteomes" id="UP000198847">
    <property type="component" value="Unassembled WGS sequence"/>
</dbReference>
<dbReference type="EMBL" id="FODY01000021">
    <property type="protein sequence ID" value="SEP36710.1"/>
    <property type="molecule type" value="Genomic_DNA"/>
</dbReference>